<dbReference type="AlphaFoldDB" id="A0A1J5R7N5"/>
<comment type="caution">
    <text evidence="1">The sequence shown here is derived from an EMBL/GenBank/DDBJ whole genome shotgun (WGS) entry which is preliminary data.</text>
</comment>
<organism evidence="1">
    <name type="scientific">mine drainage metagenome</name>
    <dbReference type="NCBI Taxonomy" id="410659"/>
    <lineage>
        <taxon>unclassified sequences</taxon>
        <taxon>metagenomes</taxon>
        <taxon>ecological metagenomes</taxon>
    </lineage>
</organism>
<proteinExistence type="predicted"/>
<protein>
    <submittedName>
        <fullName evidence="1">Uncharacterized protein</fullName>
    </submittedName>
</protein>
<evidence type="ECO:0000313" key="1">
    <source>
        <dbReference type="EMBL" id="OIQ88068.1"/>
    </source>
</evidence>
<sequence length="362" mass="40370">MNAVPGIDGHASECHACRCCSRSQFHHGRQLHTGRQQVHGDAISLVVSGQHHCPPERFDRVAVDQALRRRAHHHARQVVVAEYRRLLECAAGDDHLSCAHLGHALRPDQRQQAVRIVSRRMAAEMHFDIGLRRDLCPQLFQQVMVLDVAAVVVAQSPAQLCVLVRQDDLGALLRSRQCCAHPRRAGADHQHIAAQVRFGRYHARRLRVHHPQARHAADDVFPEWEQQPGTMECLVVEAGRQKRGQQAQHRQMVFGNAACGIDRLQPHAFRHSQHIGTEVDIDAVFQHHVDIMVGQAEHATRPMVLETAAEHFLAGRPQGTGDGIAFEGTVTLAFESEIEDTATIYPFAGLLRQALAHASPHK</sequence>
<gene>
    <name evidence="1" type="ORF">GALL_300750</name>
</gene>
<dbReference type="EMBL" id="MLJW01000390">
    <property type="protein sequence ID" value="OIQ88068.1"/>
    <property type="molecule type" value="Genomic_DNA"/>
</dbReference>
<reference evidence="1" key="1">
    <citation type="submission" date="2016-10" db="EMBL/GenBank/DDBJ databases">
        <title>Sequence of Gallionella enrichment culture.</title>
        <authorList>
            <person name="Poehlein A."/>
            <person name="Muehling M."/>
            <person name="Daniel R."/>
        </authorList>
    </citation>
    <scope>NUCLEOTIDE SEQUENCE</scope>
</reference>
<name>A0A1J5R7N5_9ZZZZ</name>
<dbReference type="AntiFam" id="ANF00092">
    <property type="entry name" value="Shadow ORF (opposite soxA)"/>
</dbReference>
<accession>A0A1J5R7N5</accession>